<evidence type="ECO:0000256" key="3">
    <source>
        <dbReference type="ARBA" id="ARBA00022729"/>
    </source>
</evidence>
<evidence type="ECO:0000313" key="5">
    <source>
        <dbReference type="EMBL" id="GAH55626.1"/>
    </source>
</evidence>
<dbReference type="InterPro" id="IPR028082">
    <property type="entry name" value="Peripla_BP_I"/>
</dbReference>
<organism evidence="5">
    <name type="scientific">marine sediment metagenome</name>
    <dbReference type="NCBI Taxonomy" id="412755"/>
    <lineage>
        <taxon>unclassified sequences</taxon>
        <taxon>metagenomes</taxon>
        <taxon>ecological metagenomes</taxon>
    </lineage>
</organism>
<dbReference type="EMBL" id="BARU01022333">
    <property type="protein sequence ID" value="GAH55626.1"/>
    <property type="molecule type" value="Genomic_DNA"/>
</dbReference>
<evidence type="ECO:0000259" key="4">
    <source>
        <dbReference type="Pfam" id="PF13407"/>
    </source>
</evidence>
<dbReference type="GO" id="GO:0030246">
    <property type="term" value="F:carbohydrate binding"/>
    <property type="evidence" value="ECO:0007669"/>
    <property type="project" value="UniProtKB-ARBA"/>
</dbReference>
<comment type="caution">
    <text evidence="5">The sequence shown here is derived from an EMBL/GenBank/DDBJ whole genome shotgun (WGS) entry which is preliminary data.</text>
</comment>
<accession>X1GCL5</accession>
<evidence type="ECO:0000256" key="1">
    <source>
        <dbReference type="ARBA" id="ARBA00004196"/>
    </source>
</evidence>
<feature type="domain" description="Periplasmic binding protein" evidence="4">
    <location>
        <begin position="110"/>
        <end position="259"/>
    </location>
</feature>
<comment type="similarity">
    <text evidence="2">Belongs to the bacterial solute-binding protein 2 family.</text>
</comment>
<dbReference type="PANTHER" id="PTHR46847:SF1">
    <property type="entry name" value="D-ALLOSE-BINDING PERIPLASMIC PROTEIN-RELATED"/>
    <property type="match status" value="1"/>
</dbReference>
<dbReference type="AlphaFoldDB" id="X1GCL5"/>
<dbReference type="InterPro" id="IPR025997">
    <property type="entry name" value="SBP_2_dom"/>
</dbReference>
<dbReference type="SUPFAM" id="SSF53822">
    <property type="entry name" value="Periplasmic binding protein-like I"/>
    <property type="match status" value="1"/>
</dbReference>
<feature type="non-terminal residue" evidence="5">
    <location>
        <position position="1"/>
    </location>
</feature>
<keyword evidence="3" id="KW-0732">Signal</keyword>
<protein>
    <recommendedName>
        <fullName evidence="4">Periplasmic binding protein domain-containing protein</fullName>
    </recommendedName>
</protein>
<dbReference type="Gene3D" id="3.40.50.2300">
    <property type="match status" value="2"/>
</dbReference>
<dbReference type="PANTHER" id="PTHR46847">
    <property type="entry name" value="D-ALLOSE-BINDING PERIPLASMIC PROTEIN-RELATED"/>
    <property type="match status" value="1"/>
</dbReference>
<comment type="subcellular location">
    <subcellularLocation>
        <location evidence="1">Cell envelope</location>
    </subcellularLocation>
</comment>
<reference evidence="5" key="1">
    <citation type="journal article" date="2014" name="Front. Microbiol.">
        <title>High frequency of phylogenetically diverse reductive dehalogenase-homologous genes in deep subseafloor sedimentary metagenomes.</title>
        <authorList>
            <person name="Kawai M."/>
            <person name="Futagami T."/>
            <person name="Toyoda A."/>
            <person name="Takaki Y."/>
            <person name="Nishi S."/>
            <person name="Hori S."/>
            <person name="Arai W."/>
            <person name="Tsubouchi T."/>
            <person name="Morono Y."/>
            <person name="Uchiyama I."/>
            <person name="Ito T."/>
            <person name="Fujiyama A."/>
            <person name="Inagaki F."/>
            <person name="Takami H."/>
        </authorList>
    </citation>
    <scope>NUCLEOTIDE SEQUENCE</scope>
    <source>
        <strain evidence="5">Expedition CK06-06</strain>
    </source>
</reference>
<proteinExistence type="inferred from homology"/>
<evidence type="ECO:0000256" key="2">
    <source>
        <dbReference type="ARBA" id="ARBA00007639"/>
    </source>
</evidence>
<feature type="non-terminal residue" evidence="5">
    <location>
        <position position="280"/>
    </location>
</feature>
<gene>
    <name evidence="5" type="ORF">S03H2_36405</name>
</gene>
<sequence>SKIRMAIQKIESQQPIDVTVHYIVPSLLHNDYYARFQGRLETELSKIKNISWYYHPPKGDSPQDIYLELAEILKIMRFNDAVILVPKELNNPQLLNQFEELLDQNPSGKIILIDQQPPSNVLRSDRVSFVGTNNRKVGILAAFKLHNKLKNMDEALYYGIEGPGGHARIQGFIDGVNFFDPDADIEVVKLKDADRIENLPYVRHIIRSCPPDRPAGVFSGNDETAFAVLRCIEEENRKQIFVVGCDATREMRFAVDTASNCVLATIDTKLDQQAVKVLQV</sequence>
<dbReference type="Pfam" id="PF13407">
    <property type="entry name" value="Peripla_BP_4"/>
    <property type="match status" value="1"/>
</dbReference>
<dbReference type="GO" id="GO:0030313">
    <property type="term" value="C:cell envelope"/>
    <property type="evidence" value="ECO:0007669"/>
    <property type="project" value="UniProtKB-SubCell"/>
</dbReference>
<name>X1GCL5_9ZZZZ</name>